<dbReference type="AlphaFoldDB" id="A0AAD8LP39"/>
<dbReference type="Gene3D" id="3.30.450.50">
    <property type="entry name" value="Longin domain"/>
    <property type="match status" value="1"/>
</dbReference>
<keyword evidence="5" id="KW-1185">Reference proteome</keyword>
<dbReference type="PANTHER" id="PTHR21136:SF168">
    <property type="entry name" value="VESICLE-ASSOCIATED MEMBRANE PROTEIN 9"/>
    <property type="match status" value="1"/>
</dbReference>
<dbReference type="PROSITE" id="PS50892">
    <property type="entry name" value="V_SNARE"/>
    <property type="match status" value="1"/>
</dbReference>
<protein>
    <recommendedName>
        <fullName evidence="3">V-SNARE coiled-coil homology domain-containing protein</fullName>
    </recommendedName>
</protein>
<keyword evidence="2" id="KW-0472">Membrane</keyword>
<dbReference type="PANTHER" id="PTHR21136">
    <property type="entry name" value="SNARE PROTEINS"/>
    <property type="match status" value="1"/>
</dbReference>
<keyword evidence="2" id="KW-1133">Transmembrane helix</keyword>
<dbReference type="EMBL" id="JAVEPI010000003">
    <property type="protein sequence ID" value="KAK1443048.1"/>
    <property type="molecule type" value="Genomic_DNA"/>
</dbReference>
<evidence type="ECO:0000313" key="4">
    <source>
        <dbReference type="EMBL" id="KAK1443048.1"/>
    </source>
</evidence>
<evidence type="ECO:0000256" key="2">
    <source>
        <dbReference type="SAM" id="Phobius"/>
    </source>
</evidence>
<dbReference type="Pfam" id="PF00957">
    <property type="entry name" value="Synaptobrevin"/>
    <property type="match status" value="1"/>
</dbReference>
<feature type="transmembrane region" description="Helical" evidence="2">
    <location>
        <begin position="235"/>
        <end position="262"/>
    </location>
</feature>
<accession>A0AAD8LP39</accession>
<dbReference type="InterPro" id="IPR051097">
    <property type="entry name" value="Synaptobrevin-like_transport"/>
</dbReference>
<gene>
    <name evidence="4" type="ORF">BgAZ_305660</name>
</gene>
<dbReference type="Gene3D" id="1.20.5.110">
    <property type="match status" value="1"/>
</dbReference>
<keyword evidence="1" id="KW-0175">Coiled coil</keyword>
<dbReference type="InterPro" id="IPR042855">
    <property type="entry name" value="V_SNARE_CC"/>
</dbReference>
<evidence type="ECO:0000256" key="1">
    <source>
        <dbReference type="PROSITE-ProRule" id="PRU00290"/>
    </source>
</evidence>
<feature type="transmembrane region" description="Helical" evidence="2">
    <location>
        <begin position="282"/>
        <end position="304"/>
    </location>
</feature>
<dbReference type="Proteomes" id="UP001230268">
    <property type="component" value="Unassembled WGS sequence"/>
</dbReference>
<keyword evidence="2" id="KW-0812">Transmembrane</keyword>
<dbReference type="CDD" id="cd15843">
    <property type="entry name" value="R-SNARE"/>
    <property type="match status" value="1"/>
</dbReference>
<evidence type="ECO:0000259" key="3">
    <source>
        <dbReference type="PROSITE" id="PS50892"/>
    </source>
</evidence>
<sequence>MTLVVYSLVSQAGNVIADYTSPITYTGASSDFHVNLDSLARTQLARIPKQNYTGTSVILGHYFHHCITGDLTLLCVTNCNDDPHLPRRFLNELKTSCKPSVINNTTERSELLTRILSRLVTDYNETSDKLKSIESSLQETTHSLRGSIASILERGELIDSIVSKTSNLKEETAAFSKAVRNANSGILTKLAIALADSVTSTEFFIGISVHNYDYRSTILLRCSIMMRKAARFARLPLLMGTGVHGGSSQAFFPVLFAGGFLGHYLGDGIAFIDEHFMRGGSIVRYTGTFFVGMLVGVGIGFAVYPQFQPWIEEAKQWIISKTSGEPARNGGKK</sequence>
<proteinExistence type="predicted"/>
<comment type="caution">
    <text evidence="4">The sequence shown here is derived from an EMBL/GenBank/DDBJ whole genome shotgun (WGS) entry which is preliminary data.</text>
</comment>
<evidence type="ECO:0000313" key="5">
    <source>
        <dbReference type="Proteomes" id="UP001230268"/>
    </source>
</evidence>
<feature type="domain" description="V-SNARE coiled-coil homology" evidence="3">
    <location>
        <begin position="129"/>
        <end position="189"/>
    </location>
</feature>
<reference evidence="4" key="1">
    <citation type="submission" date="2023-08" db="EMBL/GenBank/DDBJ databases">
        <title>Draft sequence of the Babesia gibsoni genome.</title>
        <authorList>
            <person name="Yamagishi J.Y."/>
            <person name="Xuan X.X."/>
        </authorList>
    </citation>
    <scope>NUCLEOTIDE SEQUENCE</scope>
    <source>
        <strain evidence="4">Azabu</strain>
    </source>
</reference>
<name>A0AAD8LP39_BABGI</name>
<dbReference type="SUPFAM" id="SSF58038">
    <property type="entry name" value="SNARE fusion complex"/>
    <property type="match status" value="1"/>
</dbReference>
<organism evidence="4 5">
    <name type="scientific">Babesia gibsoni</name>
    <dbReference type="NCBI Taxonomy" id="33632"/>
    <lineage>
        <taxon>Eukaryota</taxon>
        <taxon>Sar</taxon>
        <taxon>Alveolata</taxon>
        <taxon>Apicomplexa</taxon>
        <taxon>Aconoidasida</taxon>
        <taxon>Piroplasmida</taxon>
        <taxon>Babesiidae</taxon>
        <taxon>Babesia</taxon>
    </lineage>
</organism>